<feature type="domain" description="Nuclear receptor" evidence="14">
    <location>
        <begin position="298"/>
        <end position="373"/>
    </location>
</feature>
<protein>
    <submittedName>
        <fullName evidence="17">Nuclear receptor domain-containing protein</fullName>
    </submittedName>
</protein>
<evidence type="ECO:0000256" key="5">
    <source>
        <dbReference type="ARBA" id="ARBA00022833"/>
    </source>
</evidence>
<keyword evidence="3" id="KW-0479">Metal-binding</keyword>
<dbReference type="AlphaFoldDB" id="A0A1I7X7R4"/>
<evidence type="ECO:0000259" key="15">
    <source>
        <dbReference type="PROSITE" id="PS51843"/>
    </source>
</evidence>
<dbReference type="PROSITE" id="PS51843">
    <property type="entry name" value="NR_LBD"/>
    <property type="match status" value="1"/>
</dbReference>
<evidence type="ECO:0000259" key="14">
    <source>
        <dbReference type="PROSITE" id="PS51030"/>
    </source>
</evidence>
<feature type="transmembrane region" description="Helical" evidence="12">
    <location>
        <begin position="115"/>
        <end position="137"/>
    </location>
</feature>
<keyword evidence="12" id="KW-1133">Transmembrane helix</keyword>
<dbReference type="CDD" id="cd06157">
    <property type="entry name" value="NR_LBD"/>
    <property type="match status" value="1"/>
</dbReference>
<proteinExistence type="inferred from homology"/>
<evidence type="ECO:0000256" key="3">
    <source>
        <dbReference type="ARBA" id="ARBA00022723"/>
    </source>
</evidence>
<keyword evidence="6" id="KW-0805">Transcription regulation</keyword>
<dbReference type="PRINTS" id="PR00047">
    <property type="entry name" value="STROIDFINGER"/>
</dbReference>
<dbReference type="Pfam" id="PF00104">
    <property type="entry name" value="Hormone_recep"/>
    <property type="match status" value="1"/>
</dbReference>
<dbReference type="SUPFAM" id="SSF57716">
    <property type="entry name" value="Glucocorticoid receptor-like (DNA-binding domain)"/>
    <property type="match status" value="1"/>
</dbReference>
<organism evidence="16 17">
    <name type="scientific">Heterorhabditis bacteriophora</name>
    <name type="common">Entomopathogenic nematode worm</name>
    <dbReference type="NCBI Taxonomy" id="37862"/>
    <lineage>
        <taxon>Eukaryota</taxon>
        <taxon>Metazoa</taxon>
        <taxon>Ecdysozoa</taxon>
        <taxon>Nematoda</taxon>
        <taxon>Chromadorea</taxon>
        <taxon>Rhabditida</taxon>
        <taxon>Rhabditina</taxon>
        <taxon>Rhabditomorpha</taxon>
        <taxon>Strongyloidea</taxon>
        <taxon>Heterorhabditidae</taxon>
        <taxon>Heterorhabditis</taxon>
    </lineage>
</organism>
<dbReference type="GO" id="GO:0003700">
    <property type="term" value="F:DNA-binding transcription factor activity"/>
    <property type="evidence" value="ECO:0007669"/>
    <property type="project" value="InterPro"/>
</dbReference>
<feature type="signal peptide" evidence="13">
    <location>
        <begin position="1"/>
        <end position="22"/>
    </location>
</feature>
<sequence>MEHQSMPSFVPLLTFGSLVVVSMKCCPQIFRTIRRELYMLEGLEKRLMKRVVTLLKGMELVGNQFTAQNSKMKISRWVARLEVIWSPCHLFASGAQRLQMTREMGLLLYLQRVGYPIYLLFFLLLSHIACFLLPYYMSNNIKFYPCRTRSPIIENPIAPVVKEPIINPLIRPEIDQSLRGQYNKHHFRLSSACWSHSRPERSLSISVFLDILIYFVIIRKYILLFDSILMLCRFYSGWYGGPSAMPLPVPPPPPPPMGGFPPPPPPPPPVPQPDLSKLLAAPAPPPPPPQFLFLCIFLMACAVCGDRVNGCRYGAPACLGCIVFFRRAITKDAKYKCLKGEKCIITNESRCICRFCRLKKCLAVGMNPNAIQRRDIMGPRKVRLPLEETAYSPATCHSVASSSASSESLNRTESIMDRLVHLQDKQRAAHFSIFCMADATVKTVREFDSMFNLIREQLYRPTLRRARKGDVNTMIRLSIADATTWANQFTPFRRLNRDYKKSILSEFGFAFMMVDQGYVTAQQDDKELWMLQNNTYMSPDYFRGLPEEDKVLEMVATKAKLHPHFVQDALSLVGVPMRNSRIDKYETAVAKTLLLLGHKHFMGQEQREIVAKLQDKCLNELMEYCKRKCPGQAAERMGEVILLTTSIRSSLLSINDQTRVSDFFGLMTFDPLVKDVYLA</sequence>
<keyword evidence="13" id="KW-0732">Signal</keyword>
<dbReference type="PANTHER" id="PTHR46587">
    <property type="entry name" value="NUCLEAR HORMONE RECEPTOR FAMILY"/>
    <property type="match status" value="1"/>
</dbReference>
<comment type="subcellular location">
    <subcellularLocation>
        <location evidence="1">Nucleus</location>
    </subcellularLocation>
</comment>
<evidence type="ECO:0000313" key="16">
    <source>
        <dbReference type="Proteomes" id="UP000095283"/>
    </source>
</evidence>
<dbReference type="Gene3D" id="1.10.565.10">
    <property type="entry name" value="Retinoid X Receptor"/>
    <property type="match status" value="1"/>
</dbReference>
<dbReference type="WBParaSite" id="Hba_13467">
    <property type="protein sequence ID" value="Hba_13467"/>
    <property type="gene ID" value="Hba_13467"/>
</dbReference>
<keyword evidence="7" id="KW-0238">DNA-binding</keyword>
<evidence type="ECO:0000256" key="10">
    <source>
        <dbReference type="ARBA" id="ARBA00023242"/>
    </source>
</evidence>
<evidence type="ECO:0000256" key="9">
    <source>
        <dbReference type="ARBA" id="ARBA00023170"/>
    </source>
</evidence>
<dbReference type="GO" id="GO:0005634">
    <property type="term" value="C:nucleus"/>
    <property type="evidence" value="ECO:0007669"/>
    <property type="project" value="UniProtKB-SubCell"/>
</dbReference>
<keyword evidence="4" id="KW-0863">Zinc-finger</keyword>
<evidence type="ECO:0000256" key="1">
    <source>
        <dbReference type="ARBA" id="ARBA00004123"/>
    </source>
</evidence>
<keyword evidence="9" id="KW-0675">Receptor</keyword>
<comment type="similarity">
    <text evidence="2">Belongs to the nuclear hormone receptor family.</text>
</comment>
<keyword evidence="8" id="KW-0804">Transcription</keyword>
<dbReference type="SMART" id="SM00430">
    <property type="entry name" value="HOLI"/>
    <property type="match status" value="1"/>
</dbReference>
<reference evidence="17" key="1">
    <citation type="submission" date="2016-11" db="UniProtKB">
        <authorList>
            <consortium name="WormBaseParasite"/>
        </authorList>
    </citation>
    <scope>IDENTIFICATION</scope>
</reference>
<dbReference type="PROSITE" id="PS51030">
    <property type="entry name" value="NUCLEAR_REC_DBD_2"/>
    <property type="match status" value="1"/>
</dbReference>
<dbReference type="SMART" id="SM00399">
    <property type="entry name" value="ZnF_C4"/>
    <property type="match status" value="1"/>
</dbReference>
<dbReference type="InterPro" id="IPR000536">
    <property type="entry name" value="Nucl_hrmn_rcpt_lig-bd"/>
</dbReference>
<dbReference type="PANTHER" id="PTHR46587:SF5">
    <property type="entry name" value="NUCLEAR HORMONE RECEPTOR FAMILY"/>
    <property type="match status" value="1"/>
</dbReference>
<evidence type="ECO:0000256" key="4">
    <source>
        <dbReference type="ARBA" id="ARBA00022771"/>
    </source>
</evidence>
<dbReference type="Proteomes" id="UP000095283">
    <property type="component" value="Unplaced"/>
</dbReference>
<dbReference type="Pfam" id="PF00105">
    <property type="entry name" value="zf-C4"/>
    <property type="match status" value="1"/>
</dbReference>
<keyword evidence="10" id="KW-0539">Nucleus</keyword>
<keyword evidence="5" id="KW-0862">Zinc</keyword>
<evidence type="ECO:0000256" key="11">
    <source>
        <dbReference type="SAM" id="MobiDB-lite"/>
    </source>
</evidence>
<evidence type="ECO:0000256" key="13">
    <source>
        <dbReference type="SAM" id="SignalP"/>
    </source>
</evidence>
<dbReference type="InterPro" id="IPR049636">
    <property type="entry name" value="HNF4-like_DBD"/>
</dbReference>
<dbReference type="CDD" id="cd06960">
    <property type="entry name" value="NR_DBD_HNF4A"/>
    <property type="match status" value="1"/>
</dbReference>
<dbReference type="GO" id="GO:0008270">
    <property type="term" value="F:zinc ion binding"/>
    <property type="evidence" value="ECO:0007669"/>
    <property type="project" value="UniProtKB-KW"/>
</dbReference>
<evidence type="ECO:0000256" key="8">
    <source>
        <dbReference type="ARBA" id="ARBA00023163"/>
    </source>
</evidence>
<feature type="transmembrane region" description="Helical" evidence="12">
    <location>
        <begin position="203"/>
        <end position="222"/>
    </location>
</feature>
<dbReference type="InterPro" id="IPR001628">
    <property type="entry name" value="Znf_hrmn_rcpt"/>
</dbReference>
<evidence type="ECO:0000256" key="12">
    <source>
        <dbReference type="SAM" id="Phobius"/>
    </source>
</evidence>
<dbReference type="InterPro" id="IPR035500">
    <property type="entry name" value="NHR-like_dom_sf"/>
</dbReference>
<keyword evidence="12" id="KW-0812">Transmembrane</keyword>
<feature type="region of interest" description="Disordered" evidence="11">
    <location>
        <begin position="256"/>
        <end position="279"/>
    </location>
</feature>
<dbReference type="InterPro" id="IPR013088">
    <property type="entry name" value="Znf_NHR/GATA"/>
</dbReference>
<dbReference type="SUPFAM" id="SSF48508">
    <property type="entry name" value="Nuclear receptor ligand-binding domain"/>
    <property type="match status" value="1"/>
</dbReference>
<dbReference type="Gene3D" id="3.30.50.10">
    <property type="entry name" value="Erythroid Transcription Factor GATA-1, subunit A"/>
    <property type="match status" value="1"/>
</dbReference>
<evidence type="ECO:0000313" key="17">
    <source>
        <dbReference type="WBParaSite" id="Hba_13467"/>
    </source>
</evidence>
<evidence type="ECO:0000256" key="7">
    <source>
        <dbReference type="ARBA" id="ARBA00023125"/>
    </source>
</evidence>
<keyword evidence="12" id="KW-0472">Membrane</keyword>
<feature type="domain" description="NR LBD" evidence="15">
    <location>
        <begin position="436"/>
        <end position="679"/>
    </location>
</feature>
<accession>A0A1I7X7R4</accession>
<evidence type="ECO:0000256" key="6">
    <source>
        <dbReference type="ARBA" id="ARBA00023015"/>
    </source>
</evidence>
<dbReference type="GO" id="GO:0000978">
    <property type="term" value="F:RNA polymerase II cis-regulatory region sequence-specific DNA binding"/>
    <property type="evidence" value="ECO:0007669"/>
    <property type="project" value="InterPro"/>
</dbReference>
<feature type="chain" id="PRO_5009311015" evidence="13">
    <location>
        <begin position="23"/>
        <end position="679"/>
    </location>
</feature>
<keyword evidence="16" id="KW-1185">Reference proteome</keyword>
<name>A0A1I7X7R4_HETBA</name>
<feature type="compositionally biased region" description="Pro residues" evidence="11">
    <location>
        <begin position="256"/>
        <end position="272"/>
    </location>
</feature>
<evidence type="ECO:0000256" key="2">
    <source>
        <dbReference type="ARBA" id="ARBA00005993"/>
    </source>
</evidence>